<evidence type="ECO:0000256" key="11">
    <source>
        <dbReference type="ARBA" id="ARBA00022759"/>
    </source>
</evidence>
<dbReference type="InterPro" id="IPR022898">
    <property type="entry name" value="RNase_HII"/>
</dbReference>
<evidence type="ECO:0000256" key="1">
    <source>
        <dbReference type="ARBA" id="ARBA00000077"/>
    </source>
</evidence>
<dbReference type="Gene3D" id="3.30.420.10">
    <property type="entry name" value="Ribonuclease H-like superfamily/Ribonuclease H"/>
    <property type="match status" value="1"/>
</dbReference>
<evidence type="ECO:0000256" key="12">
    <source>
        <dbReference type="ARBA" id="ARBA00022801"/>
    </source>
</evidence>
<comment type="catalytic activity">
    <reaction evidence="1 14 15 16">
        <text>Endonucleolytic cleavage to 5'-phosphomonoester.</text>
        <dbReference type="EC" id="3.1.26.4"/>
    </reaction>
</comment>
<evidence type="ECO:0000259" key="17">
    <source>
        <dbReference type="PROSITE" id="PS51975"/>
    </source>
</evidence>
<feature type="binding site" evidence="14 15">
    <location>
        <position position="37"/>
    </location>
    <ligand>
        <name>a divalent metal cation</name>
        <dbReference type="ChEBI" id="CHEBI:60240"/>
    </ligand>
</feature>
<comment type="cofactor">
    <cofactor evidence="14 15">
        <name>Mn(2+)</name>
        <dbReference type="ChEBI" id="CHEBI:29035"/>
    </cofactor>
    <cofactor evidence="14 15">
        <name>Mg(2+)</name>
        <dbReference type="ChEBI" id="CHEBI:18420"/>
    </cofactor>
    <text evidence="14 15">Manganese or magnesium. Binds 1 divalent metal ion per monomer in the absence of substrate. May bind a second metal ion after substrate binding.</text>
</comment>
<accession>A0ABR7HU20</accession>
<keyword evidence="19" id="KW-1185">Reference proteome</keyword>
<evidence type="ECO:0000256" key="3">
    <source>
        <dbReference type="ARBA" id="ARBA00004065"/>
    </source>
</evidence>
<evidence type="ECO:0000313" key="18">
    <source>
        <dbReference type="EMBL" id="MBC5731018.1"/>
    </source>
</evidence>
<dbReference type="InterPro" id="IPR024567">
    <property type="entry name" value="RNase_HII/HIII_dom"/>
</dbReference>
<keyword evidence="9 14" id="KW-0540">Nuclease</keyword>
<evidence type="ECO:0000256" key="13">
    <source>
        <dbReference type="ARBA" id="ARBA00023211"/>
    </source>
</evidence>
<dbReference type="GO" id="GO:0004523">
    <property type="term" value="F:RNA-DNA hybrid ribonuclease activity"/>
    <property type="evidence" value="ECO:0007669"/>
    <property type="project" value="UniProtKB-EC"/>
</dbReference>
<dbReference type="InterPro" id="IPR036397">
    <property type="entry name" value="RNaseH_sf"/>
</dbReference>
<dbReference type="PANTHER" id="PTHR10954:SF18">
    <property type="entry name" value="RIBONUCLEASE HII"/>
    <property type="match status" value="1"/>
</dbReference>
<dbReference type="NCBIfam" id="NF000595">
    <property type="entry name" value="PRK00015.1-3"/>
    <property type="match status" value="1"/>
</dbReference>
<comment type="subcellular location">
    <subcellularLocation>
        <location evidence="4 14">Cytoplasm</location>
    </subcellularLocation>
</comment>
<dbReference type="InterPro" id="IPR001352">
    <property type="entry name" value="RNase_HII/HIII"/>
</dbReference>
<dbReference type="HAMAP" id="MF_00052_B">
    <property type="entry name" value="RNase_HII_B"/>
    <property type="match status" value="1"/>
</dbReference>
<name>A0ABR7HU20_9FIRM</name>
<comment type="similarity">
    <text evidence="5 14 16">Belongs to the RNase HII family.</text>
</comment>
<reference evidence="18 19" key="1">
    <citation type="submission" date="2020-08" db="EMBL/GenBank/DDBJ databases">
        <title>Genome public.</title>
        <authorList>
            <person name="Liu C."/>
            <person name="Sun Q."/>
        </authorList>
    </citation>
    <scope>NUCLEOTIDE SEQUENCE [LARGE SCALE GENOMIC DNA]</scope>
    <source>
        <strain evidence="18 19">New-38</strain>
    </source>
</reference>
<evidence type="ECO:0000256" key="4">
    <source>
        <dbReference type="ARBA" id="ARBA00004496"/>
    </source>
</evidence>
<dbReference type="EMBL" id="JACOPR010000005">
    <property type="protein sequence ID" value="MBC5731018.1"/>
    <property type="molecule type" value="Genomic_DNA"/>
</dbReference>
<organism evidence="18 19">
    <name type="scientific">Pseudoflavonifractor hominis</name>
    <dbReference type="NCBI Taxonomy" id="2763059"/>
    <lineage>
        <taxon>Bacteria</taxon>
        <taxon>Bacillati</taxon>
        <taxon>Bacillota</taxon>
        <taxon>Clostridia</taxon>
        <taxon>Eubacteriales</taxon>
        <taxon>Oscillospiraceae</taxon>
        <taxon>Pseudoflavonifractor</taxon>
    </lineage>
</organism>
<keyword evidence="12 14" id="KW-0378">Hydrolase</keyword>
<dbReference type="Pfam" id="PF01351">
    <property type="entry name" value="RNase_HII"/>
    <property type="match status" value="1"/>
</dbReference>
<evidence type="ECO:0000256" key="16">
    <source>
        <dbReference type="RuleBase" id="RU003515"/>
    </source>
</evidence>
<evidence type="ECO:0000256" key="5">
    <source>
        <dbReference type="ARBA" id="ARBA00007383"/>
    </source>
</evidence>
<feature type="domain" description="RNase H type-2" evidence="17">
    <location>
        <begin position="31"/>
        <end position="216"/>
    </location>
</feature>
<evidence type="ECO:0000313" key="19">
    <source>
        <dbReference type="Proteomes" id="UP000660021"/>
    </source>
</evidence>
<evidence type="ECO:0000256" key="2">
    <source>
        <dbReference type="ARBA" id="ARBA00001946"/>
    </source>
</evidence>
<protein>
    <recommendedName>
        <fullName evidence="7 14">Ribonuclease HII</fullName>
        <shortName evidence="14">RNase HII</shortName>
        <ecNumber evidence="6 14">3.1.26.4</ecNumber>
    </recommendedName>
</protein>
<proteinExistence type="inferred from homology"/>
<dbReference type="Proteomes" id="UP000660021">
    <property type="component" value="Unassembled WGS sequence"/>
</dbReference>
<dbReference type="EC" id="3.1.26.4" evidence="6 14"/>
<keyword evidence="11 14" id="KW-0255">Endonuclease</keyword>
<evidence type="ECO:0000256" key="15">
    <source>
        <dbReference type="PROSITE-ProRule" id="PRU01319"/>
    </source>
</evidence>
<keyword evidence="8 14" id="KW-0963">Cytoplasm</keyword>
<dbReference type="PROSITE" id="PS51975">
    <property type="entry name" value="RNASE_H_2"/>
    <property type="match status" value="1"/>
</dbReference>
<evidence type="ECO:0000256" key="8">
    <source>
        <dbReference type="ARBA" id="ARBA00022490"/>
    </source>
</evidence>
<dbReference type="InterPro" id="IPR012337">
    <property type="entry name" value="RNaseH-like_sf"/>
</dbReference>
<evidence type="ECO:0000256" key="9">
    <source>
        <dbReference type="ARBA" id="ARBA00022722"/>
    </source>
</evidence>
<keyword evidence="13 14" id="KW-0464">Manganese</keyword>
<evidence type="ECO:0000256" key="7">
    <source>
        <dbReference type="ARBA" id="ARBA00019179"/>
    </source>
</evidence>
<dbReference type="NCBIfam" id="NF000594">
    <property type="entry name" value="PRK00015.1-1"/>
    <property type="match status" value="1"/>
</dbReference>
<dbReference type="PANTHER" id="PTHR10954">
    <property type="entry name" value="RIBONUCLEASE H2 SUBUNIT A"/>
    <property type="match status" value="1"/>
</dbReference>
<feature type="binding site" evidence="14 15">
    <location>
        <position position="38"/>
    </location>
    <ligand>
        <name>a divalent metal cation</name>
        <dbReference type="ChEBI" id="CHEBI:60240"/>
    </ligand>
</feature>
<comment type="cofactor">
    <cofactor evidence="2">
        <name>Mg(2+)</name>
        <dbReference type="ChEBI" id="CHEBI:18420"/>
    </cofactor>
</comment>
<gene>
    <name evidence="14" type="primary">rnhB</name>
    <name evidence="18" type="ORF">H8S34_09280</name>
</gene>
<sequence length="216" mass="24143">MSGGRRPKRRRPVEKIDFWQYEREAWAEGYAAVCGCDEAGAGPLAGPVYAAAVILPPGVELDGLNDSKKLTPKKRDILFDAIREQASAWAVAWVDASEIDETDILSARMKAMQMAIDRLDRAADFALIDGNRDKGKSAAITTPHRTIVQGDGHSASIAAASILAKVSRDRWMEEAAKTYPQYEFERHKGYGTKRHYELLRLYGPSPIHRRTFLKRL</sequence>
<keyword evidence="10 14" id="KW-0479">Metal-binding</keyword>
<comment type="caution">
    <text evidence="18">The sequence shown here is derived from an EMBL/GenBank/DDBJ whole genome shotgun (WGS) entry which is preliminary data.</text>
</comment>
<evidence type="ECO:0000256" key="14">
    <source>
        <dbReference type="HAMAP-Rule" id="MF_00052"/>
    </source>
</evidence>
<comment type="function">
    <text evidence="3 14 16">Endonuclease that specifically degrades the RNA of RNA-DNA hybrids.</text>
</comment>
<evidence type="ECO:0000256" key="10">
    <source>
        <dbReference type="ARBA" id="ARBA00022723"/>
    </source>
</evidence>
<dbReference type="CDD" id="cd07182">
    <property type="entry name" value="RNase_HII_bacteria_HII_like"/>
    <property type="match status" value="1"/>
</dbReference>
<evidence type="ECO:0000256" key="6">
    <source>
        <dbReference type="ARBA" id="ARBA00012180"/>
    </source>
</evidence>
<dbReference type="SUPFAM" id="SSF53098">
    <property type="entry name" value="Ribonuclease H-like"/>
    <property type="match status" value="1"/>
</dbReference>
<feature type="binding site" evidence="14 15">
    <location>
        <position position="129"/>
    </location>
    <ligand>
        <name>a divalent metal cation</name>
        <dbReference type="ChEBI" id="CHEBI:60240"/>
    </ligand>
</feature>